<accession>A0A1J5SC26</accession>
<reference evidence="1" key="1">
    <citation type="submission" date="2016-10" db="EMBL/GenBank/DDBJ databases">
        <title>Sequence of Gallionella enrichment culture.</title>
        <authorList>
            <person name="Poehlein A."/>
            <person name="Muehling M."/>
            <person name="Daniel R."/>
        </authorList>
    </citation>
    <scope>NUCLEOTIDE SEQUENCE</scope>
</reference>
<sequence>MSATTKIFEKLTVQAFDTAQPGDPVYQPEYSEGEPPMTKQEFVDLAEGDQVVARNLFAACEWQHPETLLDEHGGIGFFHPKFHEIESARKNGTLVTILYGKTDYGMFLAIYGADELPIYKDNNQDTTRIAGIVGEEVAGNILRDEGARMGGDYPPNYRKLLIPNLRVNTELPDESAAQEARVDEDMRKATVRQDADFRRHTNAISTYVPILREFIGTQQLKTMLALVRGEEGQFFVDKLDELRKLVETMPKTYEQDGMGDEAIAYMHYFTAGANFYITERDMEVRQIQAYGLSDLYGDGGEMGYISIEELKKVGAELDLHWTPKTLRETKDPNSLPPVDDDDIRKLCVSHDCMGIWEAYSALKLNPSMDAWEDLRSRAIPWNERRQTVWQACEEVATQGDGQNFGLSGRFGKTFPSITDILVTALRVTASDEDVPVNSKAPRG</sequence>
<organism evidence="1">
    <name type="scientific">mine drainage metagenome</name>
    <dbReference type="NCBI Taxonomy" id="410659"/>
    <lineage>
        <taxon>unclassified sequences</taxon>
        <taxon>metagenomes</taxon>
        <taxon>ecological metagenomes</taxon>
    </lineage>
</organism>
<gene>
    <name evidence="1" type="ORF">GALL_118540</name>
</gene>
<dbReference type="EMBL" id="MLJW01000046">
    <property type="protein sequence ID" value="OIR06057.1"/>
    <property type="molecule type" value="Genomic_DNA"/>
</dbReference>
<dbReference type="AlphaFoldDB" id="A0A1J5SC26"/>
<protein>
    <submittedName>
        <fullName evidence="1">Uncharacterized protein</fullName>
    </submittedName>
</protein>
<name>A0A1J5SC26_9ZZZZ</name>
<proteinExistence type="predicted"/>
<evidence type="ECO:0000313" key="1">
    <source>
        <dbReference type="EMBL" id="OIR06057.1"/>
    </source>
</evidence>
<comment type="caution">
    <text evidence="1">The sequence shown here is derived from an EMBL/GenBank/DDBJ whole genome shotgun (WGS) entry which is preliminary data.</text>
</comment>